<dbReference type="STRING" id="5888.A0D3M8"/>
<dbReference type="GeneID" id="5030827"/>
<dbReference type="InParanoid" id="A0D3M8"/>
<comment type="similarity">
    <text evidence="2">Belongs to the lin-54 family.</text>
</comment>
<keyword evidence="6" id="KW-1185">Reference proteome</keyword>
<dbReference type="HOGENOM" id="CLU_1535443_0_0_1"/>
<reference evidence="5 6" key="1">
    <citation type="journal article" date="2006" name="Nature">
        <title>Global trends of whole-genome duplications revealed by the ciliate Paramecium tetraurelia.</title>
        <authorList>
            <consortium name="Genoscope"/>
            <person name="Aury J.-M."/>
            <person name="Jaillon O."/>
            <person name="Duret L."/>
            <person name="Noel B."/>
            <person name="Jubin C."/>
            <person name="Porcel B.M."/>
            <person name="Segurens B."/>
            <person name="Daubin V."/>
            <person name="Anthouard V."/>
            <person name="Aiach N."/>
            <person name="Arnaiz O."/>
            <person name="Billaut A."/>
            <person name="Beisson J."/>
            <person name="Blanc I."/>
            <person name="Bouhouche K."/>
            <person name="Camara F."/>
            <person name="Duharcourt S."/>
            <person name="Guigo R."/>
            <person name="Gogendeau D."/>
            <person name="Katinka M."/>
            <person name="Keller A.-M."/>
            <person name="Kissmehl R."/>
            <person name="Klotz C."/>
            <person name="Koll F."/>
            <person name="Le Moue A."/>
            <person name="Lepere C."/>
            <person name="Malinsky S."/>
            <person name="Nowacki M."/>
            <person name="Nowak J.K."/>
            <person name="Plattner H."/>
            <person name="Poulain J."/>
            <person name="Ruiz F."/>
            <person name="Serrano V."/>
            <person name="Zagulski M."/>
            <person name="Dessen P."/>
            <person name="Betermier M."/>
            <person name="Weissenbach J."/>
            <person name="Scarpelli C."/>
            <person name="Schachter V."/>
            <person name="Sperling L."/>
            <person name="Meyer E."/>
            <person name="Cohen J."/>
            <person name="Wincker P."/>
        </authorList>
    </citation>
    <scope>NUCLEOTIDE SEQUENCE [LARGE SCALE GENOMIC DNA]</scope>
    <source>
        <strain evidence="5 6">Stock d4-2</strain>
    </source>
</reference>
<protein>
    <recommendedName>
        <fullName evidence="4">CRC domain-containing protein</fullName>
    </recommendedName>
</protein>
<organism evidence="5 6">
    <name type="scientific">Paramecium tetraurelia</name>
    <dbReference type="NCBI Taxonomy" id="5888"/>
    <lineage>
        <taxon>Eukaryota</taxon>
        <taxon>Sar</taxon>
        <taxon>Alveolata</taxon>
        <taxon>Ciliophora</taxon>
        <taxon>Intramacronucleata</taxon>
        <taxon>Oligohymenophorea</taxon>
        <taxon>Peniculida</taxon>
        <taxon>Parameciidae</taxon>
        <taxon>Paramecium</taxon>
    </lineage>
</organism>
<dbReference type="PANTHER" id="PTHR12446:SF34">
    <property type="entry name" value="PROTEIN LIN-54 HOMOLOG"/>
    <property type="match status" value="1"/>
</dbReference>
<evidence type="ECO:0000256" key="2">
    <source>
        <dbReference type="ARBA" id="ARBA00007267"/>
    </source>
</evidence>
<sequence>MVNPQYLQVDLYADLYEQILTNYKQFKFQIQMRSFQVSKDSSFRILCPSNKIEMEEETVDTQIQLEVKNIYRPIKIILPPPSLPKIVTSTKTCNCKKSQCLKQYCDCFANGQVCSENCNCVGCFNNSLNNSQRKDAKLQIQARDPGAFKQAFKGCNCKKSGCQKKYCECFQNNLQCTHQCRCEGCVNCLK</sequence>
<comment type="subcellular location">
    <subcellularLocation>
        <location evidence="1">Nucleus</location>
    </subcellularLocation>
</comment>
<gene>
    <name evidence="5" type="ORF">GSPATT00013133001</name>
</gene>
<evidence type="ECO:0000313" key="6">
    <source>
        <dbReference type="Proteomes" id="UP000000600"/>
    </source>
</evidence>
<evidence type="ECO:0000256" key="3">
    <source>
        <dbReference type="ARBA" id="ARBA00023242"/>
    </source>
</evidence>
<dbReference type="EMBL" id="CT868274">
    <property type="protein sequence ID" value="CAK77645.1"/>
    <property type="molecule type" value="Genomic_DNA"/>
</dbReference>
<name>A0D3M8_PARTE</name>
<dbReference type="GO" id="GO:0005634">
    <property type="term" value="C:nucleus"/>
    <property type="evidence" value="ECO:0000318"/>
    <property type="project" value="GO_Central"/>
</dbReference>
<feature type="domain" description="CRC" evidence="4">
    <location>
        <begin position="89"/>
        <end position="190"/>
    </location>
</feature>
<evidence type="ECO:0000259" key="4">
    <source>
        <dbReference type="PROSITE" id="PS51634"/>
    </source>
</evidence>
<dbReference type="GO" id="GO:0006355">
    <property type="term" value="P:regulation of DNA-templated transcription"/>
    <property type="evidence" value="ECO:0000318"/>
    <property type="project" value="GO_Central"/>
</dbReference>
<dbReference type="InterPro" id="IPR028307">
    <property type="entry name" value="Lin-54_fam"/>
</dbReference>
<accession>A0D3M8</accession>
<dbReference type="PANTHER" id="PTHR12446">
    <property type="entry name" value="TESMIN/TSO1-RELATED"/>
    <property type="match status" value="1"/>
</dbReference>
<dbReference type="OMA" id="FQIQMRS"/>
<dbReference type="AlphaFoldDB" id="A0D3M8"/>
<dbReference type="InterPro" id="IPR033467">
    <property type="entry name" value="Tesmin/TSO1-like_CXC"/>
</dbReference>
<evidence type="ECO:0000256" key="1">
    <source>
        <dbReference type="ARBA" id="ARBA00004123"/>
    </source>
</evidence>
<dbReference type="PROSITE" id="PS51634">
    <property type="entry name" value="CRC"/>
    <property type="match status" value="1"/>
</dbReference>
<evidence type="ECO:0000313" key="5">
    <source>
        <dbReference type="EMBL" id="CAK77645.1"/>
    </source>
</evidence>
<dbReference type="RefSeq" id="XP_001445042.1">
    <property type="nucleotide sequence ID" value="XM_001445005.1"/>
</dbReference>
<proteinExistence type="inferred from homology"/>
<dbReference type="KEGG" id="ptm:GSPATT00013133001"/>
<dbReference type="Pfam" id="PF03638">
    <property type="entry name" value="TCR"/>
    <property type="match status" value="2"/>
</dbReference>
<dbReference type="eggNOG" id="KOG1171">
    <property type="taxonomic scope" value="Eukaryota"/>
</dbReference>
<dbReference type="SMART" id="SM01114">
    <property type="entry name" value="CXC"/>
    <property type="match status" value="2"/>
</dbReference>
<dbReference type="Proteomes" id="UP000000600">
    <property type="component" value="Unassembled WGS sequence"/>
</dbReference>
<dbReference type="InterPro" id="IPR005172">
    <property type="entry name" value="CRC"/>
</dbReference>
<keyword evidence="3" id="KW-0539">Nucleus</keyword>
<dbReference type="OrthoDB" id="6283463at2759"/>